<name>A0AAN9MYQ7_CANGL</name>
<proteinExistence type="predicted"/>
<dbReference type="EMBL" id="JAYMYQ010000001">
    <property type="protein sequence ID" value="KAK7360712.1"/>
    <property type="molecule type" value="Genomic_DNA"/>
</dbReference>
<organism evidence="1 2">
    <name type="scientific">Canavalia gladiata</name>
    <name type="common">Sword bean</name>
    <name type="synonym">Dolichos gladiatus</name>
    <dbReference type="NCBI Taxonomy" id="3824"/>
    <lineage>
        <taxon>Eukaryota</taxon>
        <taxon>Viridiplantae</taxon>
        <taxon>Streptophyta</taxon>
        <taxon>Embryophyta</taxon>
        <taxon>Tracheophyta</taxon>
        <taxon>Spermatophyta</taxon>
        <taxon>Magnoliopsida</taxon>
        <taxon>eudicotyledons</taxon>
        <taxon>Gunneridae</taxon>
        <taxon>Pentapetalae</taxon>
        <taxon>rosids</taxon>
        <taxon>fabids</taxon>
        <taxon>Fabales</taxon>
        <taxon>Fabaceae</taxon>
        <taxon>Papilionoideae</taxon>
        <taxon>50 kb inversion clade</taxon>
        <taxon>NPAAA clade</taxon>
        <taxon>indigoferoid/millettioid clade</taxon>
        <taxon>Phaseoleae</taxon>
        <taxon>Canavalia</taxon>
    </lineage>
</organism>
<evidence type="ECO:0000313" key="1">
    <source>
        <dbReference type="EMBL" id="KAK7360712.1"/>
    </source>
</evidence>
<dbReference type="AlphaFoldDB" id="A0AAN9MYQ7"/>
<evidence type="ECO:0000313" key="2">
    <source>
        <dbReference type="Proteomes" id="UP001367508"/>
    </source>
</evidence>
<gene>
    <name evidence="1" type="ORF">VNO77_02721</name>
</gene>
<sequence>MLASCVESEKVDMVRTIAIGFHVGEAQVTLSEAILAIIESSLSRNMLILFLFSPTHTAIIKCTSGLGFEETLSALLRCAKDSSYGHTWPSTIGFMSKLGEVSSIQVQYPTLAFEAHDDWNFRMMIQPALAIVRPTERPNVY</sequence>
<dbReference type="Proteomes" id="UP001367508">
    <property type="component" value="Unassembled WGS sequence"/>
</dbReference>
<keyword evidence="2" id="KW-1185">Reference proteome</keyword>
<comment type="caution">
    <text evidence="1">The sequence shown here is derived from an EMBL/GenBank/DDBJ whole genome shotgun (WGS) entry which is preliminary data.</text>
</comment>
<accession>A0AAN9MYQ7</accession>
<protein>
    <submittedName>
        <fullName evidence="1">Uncharacterized protein</fullName>
    </submittedName>
</protein>
<reference evidence="1 2" key="1">
    <citation type="submission" date="2024-01" db="EMBL/GenBank/DDBJ databases">
        <title>The genomes of 5 underutilized Papilionoideae crops provide insights into root nodulation and disease resistanc.</title>
        <authorList>
            <person name="Jiang F."/>
        </authorList>
    </citation>
    <scope>NUCLEOTIDE SEQUENCE [LARGE SCALE GENOMIC DNA]</scope>
    <source>
        <strain evidence="1">LVBAO_FW01</strain>
        <tissue evidence="1">Leaves</tissue>
    </source>
</reference>